<dbReference type="PANTHER" id="PTHR46648:SF1">
    <property type="entry name" value="ADENOSINE 5'-MONOPHOSPHORAMIDASE HNT1"/>
    <property type="match status" value="1"/>
</dbReference>
<reference evidence="5 6" key="1">
    <citation type="journal article" date="2016" name="Genome Announc.">
        <title>Complete Genome Sequence of Methylobacterium populi P-1M, Isolated from Pink-Pigmented Household Biofilm.</title>
        <authorList>
            <person name="Morohoshi T."/>
            <person name="Ikeda T."/>
        </authorList>
    </citation>
    <scope>NUCLEOTIDE SEQUENCE [LARGE SCALE GENOMIC DNA]</scope>
    <source>
        <strain evidence="5 6">P-1M</strain>
    </source>
</reference>
<evidence type="ECO:0000313" key="5">
    <source>
        <dbReference type="EMBL" id="BAU93297.1"/>
    </source>
</evidence>
<evidence type="ECO:0000256" key="1">
    <source>
        <dbReference type="PIRSR" id="PIRSR601310-1"/>
    </source>
</evidence>
<protein>
    <submittedName>
        <fullName evidence="5">HIT family protein</fullName>
    </submittedName>
</protein>
<dbReference type="InterPro" id="IPR039384">
    <property type="entry name" value="HINT"/>
</dbReference>
<feature type="domain" description="HIT" evidence="4">
    <location>
        <begin position="9"/>
        <end position="116"/>
    </location>
</feature>
<evidence type="ECO:0000256" key="2">
    <source>
        <dbReference type="PIRSR" id="PIRSR601310-3"/>
    </source>
</evidence>
<dbReference type="PANTHER" id="PTHR46648">
    <property type="entry name" value="HIT FAMILY PROTEIN 1"/>
    <property type="match status" value="1"/>
</dbReference>
<dbReference type="InterPro" id="IPR001310">
    <property type="entry name" value="Histidine_triad_HIT"/>
</dbReference>
<sequence length="143" mass="15565">MPPYDPDNIFGKILRGEIPCHKVYEDEHSLAFMDVMPQGEGHTLVIPKTPSRGLLDAEPQTLAALIATVQRVGRAVKAAFDADGLTLFQYNEPAGGQTVFHLHFHLVPRHDGVPLKRHEGGMADNAVLAEHAARIRGSLENAG</sequence>
<dbReference type="Pfam" id="PF01230">
    <property type="entry name" value="HIT"/>
    <property type="match status" value="1"/>
</dbReference>
<dbReference type="OrthoDB" id="9784774at2"/>
<dbReference type="GO" id="GO:0003824">
    <property type="term" value="F:catalytic activity"/>
    <property type="evidence" value="ECO:0007669"/>
    <property type="project" value="InterPro"/>
</dbReference>
<name>A0A160PIG2_9HYPH</name>
<dbReference type="GO" id="GO:0009117">
    <property type="term" value="P:nucleotide metabolic process"/>
    <property type="evidence" value="ECO:0007669"/>
    <property type="project" value="TreeGrafter"/>
</dbReference>
<feature type="active site" description="Tele-AMP-histidine intermediate" evidence="1">
    <location>
        <position position="103"/>
    </location>
</feature>
<evidence type="ECO:0000256" key="3">
    <source>
        <dbReference type="PROSITE-ProRule" id="PRU00464"/>
    </source>
</evidence>
<dbReference type="SUPFAM" id="SSF54197">
    <property type="entry name" value="HIT-like"/>
    <property type="match status" value="1"/>
</dbReference>
<dbReference type="Gene3D" id="3.30.428.10">
    <property type="entry name" value="HIT-like"/>
    <property type="match status" value="1"/>
</dbReference>
<dbReference type="EMBL" id="AP014809">
    <property type="protein sequence ID" value="BAU93297.1"/>
    <property type="molecule type" value="Genomic_DNA"/>
</dbReference>
<proteinExistence type="predicted"/>
<dbReference type="AlphaFoldDB" id="A0A160PIG2"/>
<accession>A0A160PIG2</accession>
<evidence type="ECO:0000313" key="6">
    <source>
        <dbReference type="Proteomes" id="UP000218288"/>
    </source>
</evidence>
<dbReference type="CDD" id="cd01277">
    <property type="entry name" value="HINT_subgroup"/>
    <property type="match status" value="1"/>
</dbReference>
<dbReference type="Proteomes" id="UP000218288">
    <property type="component" value="Chromosome"/>
</dbReference>
<evidence type="ECO:0000259" key="4">
    <source>
        <dbReference type="PROSITE" id="PS51084"/>
    </source>
</evidence>
<dbReference type="PRINTS" id="PR00332">
    <property type="entry name" value="HISTRIAD"/>
</dbReference>
<dbReference type="RefSeq" id="WP_096487053.1">
    <property type="nucleotide sequence ID" value="NZ_AP014809.1"/>
</dbReference>
<dbReference type="InterPro" id="IPR036265">
    <property type="entry name" value="HIT-like_sf"/>
</dbReference>
<dbReference type="InterPro" id="IPR011146">
    <property type="entry name" value="HIT-like"/>
</dbReference>
<organism evidence="5 6">
    <name type="scientific">Methylorubrum populi</name>
    <dbReference type="NCBI Taxonomy" id="223967"/>
    <lineage>
        <taxon>Bacteria</taxon>
        <taxon>Pseudomonadati</taxon>
        <taxon>Pseudomonadota</taxon>
        <taxon>Alphaproteobacteria</taxon>
        <taxon>Hyphomicrobiales</taxon>
        <taxon>Methylobacteriaceae</taxon>
        <taxon>Methylorubrum</taxon>
    </lineage>
</organism>
<dbReference type="PROSITE" id="PS51084">
    <property type="entry name" value="HIT_2"/>
    <property type="match status" value="1"/>
</dbReference>
<feature type="short sequence motif" description="Histidine triad motif" evidence="2 3">
    <location>
        <begin position="101"/>
        <end position="105"/>
    </location>
</feature>
<gene>
    <name evidence="5" type="ORF">MPPM_4692</name>
</gene>